<feature type="domain" description="Phosphoribosyltransferase" evidence="2">
    <location>
        <begin position="161"/>
        <end position="202"/>
    </location>
</feature>
<evidence type="ECO:0000259" key="2">
    <source>
        <dbReference type="Pfam" id="PF00156"/>
    </source>
</evidence>
<gene>
    <name evidence="3" type="ORF">NCTC10723_01479</name>
</gene>
<dbReference type="AlphaFoldDB" id="A0A377GYL0"/>
<comment type="similarity">
    <text evidence="1">Belongs to the ComF/GntX family.</text>
</comment>
<dbReference type="Pfam" id="PF00156">
    <property type="entry name" value="Pribosyltran"/>
    <property type="match status" value="1"/>
</dbReference>
<dbReference type="PANTHER" id="PTHR47505">
    <property type="entry name" value="DNA UTILIZATION PROTEIN YHGH"/>
    <property type="match status" value="1"/>
</dbReference>
<reference evidence="3 4" key="1">
    <citation type="submission" date="2018-06" db="EMBL/GenBank/DDBJ databases">
        <authorList>
            <consortium name="Pathogen Informatics"/>
            <person name="Doyle S."/>
        </authorList>
    </citation>
    <scope>NUCLEOTIDE SEQUENCE [LARGE SCALE GENOMIC DNA]</scope>
    <source>
        <strain evidence="3 4">NCTC10723</strain>
    </source>
</reference>
<dbReference type="EMBL" id="UGGU01000003">
    <property type="protein sequence ID" value="STO32015.1"/>
    <property type="molecule type" value="Genomic_DNA"/>
</dbReference>
<evidence type="ECO:0000313" key="4">
    <source>
        <dbReference type="Proteomes" id="UP000255328"/>
    </source>
</evidence>
<name>A0A377GYL0_9FUSO</name>
<protein>
    <submittedName>
        <fullName evidence="3">DNA utilization protein GntX</fullName>
    </submittedName>
</protein>
<dbReference type="CDD" id="cd06223">
    <property type="entry name" value="PRTases_typeI"/>
    <property type="match status" value="1"/>
</dbReference>
<dbReference type="InterPro" id="IPR051910">
    <property type="entry name" value="ComF/GntX_DNA_util-trans"/>
</dbReference>
<dbReference type="OrthoDB" id="9779910at2"/>
<dbReference type="PANTHER" id="PTHR47505:SF1">
    <property type="entry name" value="DNA UTILIZATION PROTEIN YHGH"/>
    <property type="match status" value="1"/>
</dbReference>
<evidence type="ECO:0000256" key="1">
    <source>
        <dbReference type="ARBA" id="ARBA00008007"/>
    </source>
</evidence>
<dbReference type="SUPFAM" id="SSF53271">
    <property type="entry name" value="PRTase-like"/>
    <property type="match status" value="1"/>
</dbReference>
<keyword evidence="4" id="KW-1185">Reference proteome</keyword>
<organism evidence="3 4">
    <name type="scientific">Fusobacterium necrogenes</name>
    <dbReference type="NCBI Taxonomy" id="858"/>
    <lineage>
        <taxon>Bacteria</taxon>
        <taxon>Fusobacteriati</taxon>
        <taxon>Fusobacteriota</taxon>
        <taxon>Fusobacteriia</taxon>
        <taxon>Fusobacteriales</taxon>
        <taxon>Fusobacteriaceae</taxon>
        <taxon>Fusobacterium</taxon>
    </lineage>
</organism>
<proteinExistence type="inferred from homology"/>
<dbReference type="InterPro" id="IPR029057">
    <property type="entry name" value="PRTase-like"/>
</dbReference>
<accession>A0A377GYL0</accession>
<dbReference type="Gene3D" id="3.40.50.2020">
    <property type="match status" value="1"/>
</dbReference>
<evidence type="ECO:0000313" key="3">
    <source>
        <dbReference type="EMBL" id="STO32015.1"/>
    </source>
</evidence>
<dbReference type="InterPro" id="IPR000836">
    <property type="entry name" value="PRTase_dom"/>
</dbReference>
<dbReference type="Proteomes" id="UP000255328">
    <property type="component" value="Unassembled WGS sequence"/>
</dbReference>
<sequence>MKKRNFVQNIKELVFSQRCPICKKISQENNYICNECYFLLKRKGKIKNIKNYYYLYYYNEEIKSLIADFKLKNRRNLGYEIALLIKDPIKSLIKEKRIDIVLPVPISKERERERGFNQIEDLLDRCGIEYKRIIREKNTKHMYELLDSKDRKKNIYNAFKNRNLDINGKNVLIVDDIVTTGNTIKEIVKEITKIASPESIYIFSLAVSKIFKP</sequence>
<dbReference type="RefSeq" id="WP_115270831.1">
    <property type="nucleotide sequence ID" value="NZ_UGGU01000003.1"/>
</dbReference>